<comment type="caution">
    <text evidence="1">The sequence shown here is derived from an EMBL/GenBank/DDBJ whole genome shotgun (WGS) entry which is preliminary data.</text>
</comment>
<keyword evidence="2" id="KW-1185">Reference proteome</keyword>
<protein>
    <submittedName>
        <fullName evidence="1">Uncharacterized protein</fullName>
    </submittedName>
</protein>
<reference evidence="1 2" key="1">
    <citation type="submission" date="2018-11" db="EMBL/GenBank/DDBJ databases">
        <title>Genomic Encyclopedia of Type Strains, Phase IV (KMG-IV): sequencing the most valuable type-strain genomes for metagenomic binning, comparative biology and taxonomic classification.</title>
        <authorList>
            <person name="Goeker M."/>
        </authorList>
    </citation>
    <scope>NUCLEOTIDE SEQUENCE [LARGE SCALE GENOMIC DNA]</scope>
    <source>
        <strain evidence="1 2">DSM 5900</strain>
    </source>
</reference>
<proteinExistence type="predicted"/>
<gene>
    <name evidence="1" type="ORF">EDC65_2160</name>
</gene>
<evidence type="ECO:0000313" key="2">
    <source>
        <dbReference type="Proteomes" id="UP000278222"/>
    </source>
</evidence>
<sequence>MERYFQYQVVSAFAALEMREPVNATKIRLLGTSPVFYRQDDVSPARILR</sequence>
<name>A0A3N1LYR0_9PROT</name>
<dbReference type="Proteomes" id="UP000278222">
    <property type="component" value="Unassembled WGS sequence"/>
</dbReference>
<evidence type="ECO:0000313" key="1">
    <source>
        <dbReference type="EMBL" id="ROQ00364.1"/>
    </source>
</evidence>
<dbReference type="EMBL" id="RJKX01000013">
    <property type="protein sequence ID" value="ROQ00364.1"/>
    <property type="molecule type" value="Genomic_DNA"/>
</dbReference>
<dbReference type="RefSeq" id="WP_170216451.1">
    <property type="nucleotide sequence ID" value="NZ_AP019700.1"/>
</dbReference>
<dbReference type="AlphaFoldDB" id="A0A3N1LYR0"/>
<accession>A0A3N1LYR0</accession>
<organism evidence="1 2">
    <name type="scientific">Stella humosa</name>
    <dbReference type="NCBI Taxonomy" id="94"/>
    <lineage>
        <taxon>Bacteria</taxon>
        <taxon>Pseudomonadati</taxon>
        <taxon>Pseudomonadota</taxon>
        <taxon>Alphaproteobacteria</taxon>
        <taxon>Rhodospirillales</taxon>
        <taxon>Stellaceae</taxon>
        <taxon>Stella</taxon>
    </lineage>
</organism>